<dbReference type="STRING" id="351671.XDD1_0954"/>
<proteinExistence type="predicted"/>
<reference evidence="1 3" key="1">
    <citation type="submission" date="2013-07" db="EMBL/GenBank/DDBJ databases">
        <authorList>
            <person name="Genoscope - CEA"/>
        </authorList>
    </citation>
    <scope>NUCLEOTIDE SEQUENCE [LARGE SCALE GENOMIC DNA]</scope>
    <source>
        <strain evidence="1">FRM16</strain>
        <strain evidence="3">FRM16 / DSM 17909</strain>
    </source>
</reference>
<dbReference type="RefSeq" id="WP_045973327.1">
    <property type="nucleotide sequence ID" value="NZ_CAWMED010000001.1"/>
</dbReference>
<sequence length="98" mass="11259">MITIERTQDFEKWLKSLKDRIAKTKILIRVERMEEGNFGDVEPVGSGVSELKIHDGQGYRVYFANKNNEIILLLCGGDKSSQQEDIKKAKQLAKEWGF</sequence>
<dbReference type="Proteomes" id="UP000324170">
    <property type="component" value="Unassembled WGS sequence"/>
</dbReference>
<dbReference type="InterPro" id="IPR009241">
    <property type="entry name" value="HigB-like"/>
</dbReference>
<evidence type="ECO:0000313" key="1">
    <source>
        <dbReference type="EMBL" id="CDG16657.1"/>
    </source>
</evidence>
<dbReference type="Proteomes" id="UP000032721">
    <property type="component" value="Chromosome"/>
</dbReference>
<accession>A0A068QNS5</accession>
<keyword evidence="4" id="KW-1185">Reference proteome</keyword>
<dbReference type="OrthoDB" id="9800258at2"/>
<dbReference type="HOGENOM" id="CLU_152445_0_1_6"/>
<dbReference type="InterPro" id="IPR014056">
    <property type="entry name" value="TypeIITA-like_toxin_pred"/>
</dbReference>
<reference evidence="2 4" key="2">
    <citation type="submission" date="2019-07" db="EMBL/GenBank/DDBJ databases">
        <title>Genomic Encyclopedia of Type Strains, Phase I: the one thousand microbial genomes (KMG-I) project.</title>
        <authorList>
            <person name="Kyrpides N."/>
        </authorList>
    </citation>
    <scope>NUCLEOTIDE SEQUENCE [LARGE SCALE GENOMIC DNA]</scope>
    <source>
        <strain evidence="2 4">DSM 17909</strain>
    </source>
</reference>
<dbReference type="Pfam" id="PF05973">
    <property type="entry name" value="Gp49"/>
    <property type="match status" value="1"/>
</dbReference>
<evidence type="ECO:0000313" key="3">
    <source>
        <dbReference type="Proteomes" id="UP000032721"/>
    </source>
</evidence>
<dbReference type="EMBL" id="FO704550">
    <property type="protein sequence ID" value="CDG16657.1"/>
    <property type="molecule type" value="Genomic_DNA"/>
</dbReference>
<dbReference type="EMBL" id="VNHN01000019">
    <property type="protein sequence ID" value="TYP08815.1"/>
    <property type="molecule type" value="Genomic_DNA"/>
</dbReference>
<dbReference type="KEGG" id="xdo:XDD1_0954"/>
<gene>
    <name evidence="2" type="ORF">LY16_01472</name>
    <name evidence="1" type="ORF">XDD1_0954</name>
</gene>
<evidence type="ECO:0000313" key="2">
    <source>
        <dbReference type="EMBL" id="TYP08815.1"/>
    </source>
</evidence>
<dbReference type="NCBIfam" id="TIGR02683">
    <property type="entry name" value="upstrm_HI1419"/>
    <property type="match status" value="1"/>
</dbReference>
<evidence type="ECO:0000313" key="4">
    <source>
        <dbReference type="Proteomes" id="UP000324170"/>
    </source>
</evidence>
<dbReference type="AlphaFoldDB" id="A0A068QNS5"/>
<organism evidence="1 3">
    <name type="scientific">Xenorhabdus doucetiae</name>
    <dbReference type="NCBI Taxonomy" id="351671"/>
    <lineage>
        <taxon>Bacteria</taxon>
        <taxon>Pseudomonadati</taxon>
        <taxon>Pseudomonadota</taxon>
        <taxon>Gammaproteobacteria</taxon>
        <taxon>Enterobacterales</taxon>
        <taxon>Morganellaceae</taxon>
        <taxon>Xenorhabdus</taxon>
    </lineage>
</organism>
<protein>
    <submittedName>
        <fullName evidence="2">Addiction module killer protein</fullName>
    </submittedName>
</protein>
<name>A0A068QNS5_9GAMM</name>
<dbReference type="PANTHER" id="PTHR41791">
    <property type="entry name" value="SSL7039 PROTEIN"/>
    <property type="match status" value="1"/>
</dbReference>
<dbReference type="PIRSF" id="PIRSF028744">
    <property type="entry name" value="Addict_mod_HI1419"/>
    <property type="match status" value="1"/>
</dbReference>
<dbReference type="PANTHER" id="PTHR41791:SF1">
    <property type="entry name" value="SSL7039 PROTEIN"/>
    <property type="match status" value="1"/>
</dbReference>